<dbReference type="SUPFAM" id="SSF50630">
    <property type="entry name" value="Acid proteases"/>
    <property type="match status" value="1"/>
</dbReference>
<sequence>MNNIKLKCLIDTGSSINLMSKNFFNCPINSKAPLDVHTINGQIILKSKITLKPSKLCPTKQTFYLHKFSEKYDILLGREYLEDSKATICYTSNTVTLNKYTFKLRLEDINEEEETPKESLKENLLDSPNIEYVNYVIDNELNETNEFRLDHLNDEERKALTSVLYEFSDIQYKEGENLTFTSTTKHVITTKHEDPIYRRPYKYPQSFDEEVENQMKDMIRQGIIRKSNSPYCSPVWVVPKKPDASGKSKFRIVIDYRNLNEITVDDKYPIPVMDEILDKLGNCQYFTTIDLAKGFHQIQMDENSIAKTAFSTKNGHFEYTRMPFGLKNAPATFQRCMNNLLADLIYKNCLVYLDDIIVYSTSLEEHIMSLRKVFLKLREANLKLQLDKCEFLKKETEFLGHIITTDGIKPNPAKIKAVVNFPIPKSTKEIKSFLGLCGFYRKFIPNFAKIAKPMTLRLKKGSIINIKDSDYYLAFEKLKVLITSDPILIHPDFKKSFSLTTDASNFAIGAVLSQEHKPICYASRTLNEHEVNYSAIEKELLAIVWATKYFRSYLFGRKFEIHSDHRPLVWLDSIKEPNMKLQRWKIKLNEFDYHIKYLPGKENHVADALSRVKIEENFLGETSSNISLPTQATIHSAQEDNQSYISLTERPINYYNRQIEFIKDDNNNVETKRYFHKTKIKIHYIEMTNVHAKELIKEYLCTKRSVIFFHNEIDFLTFQNAYIEIVSPNNVTKVMKSNIKLKDIETYSEFKEIIIKSHRELLHPGIEKQTNLFKEKYYYPDYQKLIQNIINECEVCNISKTEHRDTKLRYELTPETFNPREKYVIDFYLINNKTFLSCIDIYSKYAALIEVSSRDWLEAKRALLKIFNEMGKPSEIKADKDSAFICSALHLWLRSENVNINITTSKNGISDIERFHKTVNEKLRIINSESDPENKITQFETILYVYNHKTKHNTTGRTPADIFLYAGTPAYDTQKEKQSKIDKLNKDRHSYEVDTRYKQAPLVKSKTTNPFKKTGHVEQIDEKHYEETNRGRKVEHYKSKFKKQKRINKSKYNSSSTPENQVGSD</sequence>
<dbReference type="Gene3D" id="1.10.340.70">
    <property type="match status" value="1"/>
</dbReference>
<keyword evidence="6" id="KW-0255">Endonuclease</keyword>
<dbReference type="InterPro" id="IPR043128">
    <property type="entry name" value="Rev_trsase/Diguanyl_cyclase"/>
</dbReference>
<dbReference type="InterPro" id="IPR050951">
    <property type="entry name" value="Retrovirus_Pol_polyprotein"/>
</dbReference>
<dbReference type="EC" id="2.7.7.49" evidence="1"/>
<dbReference type="SUPFAM" id="SSF56672">
    <property type="entry name" value="DNA/RNA polymerases"/>
    <property type="match status" value="1"/>
</dbReference>
<dbReference type="FlyBase" id="FBgn0044352">
    <property type="gene designation" value="antonia\pol"/>
</dbReference>
<dbReference type="FunFam" id="3.10.10.10:FF:000007">
    <property type="entry name" value="Retrovirus-related Pol polyprotein from transposon 17.6-like Protein"/>
    <property type="match status" value="1"/>
</dbReference>
<evidence type="ECO:0000313" key="12">
    <source>
        <dbReference type="EMBL" id="AAK52058.1"/>
    </source>
</evidence>
<evidence type="ECO:0000256" key="5">
    <source>
        <dbReference type="ARBA" id="ARBA00022722"/>
    </source>
</evidence>
<feature type="domain" description="Integrase catalytic" evidence="11">
    <location>
        <begin position="810"/>
        <end position="967"/>
    </location>
</feature>
<evidence type="ECO:0000256" key="4">
    <source>
        <dbReference type="ARBA" id="ARBA00022695"/>
    </source>
</evidence>
<dbReference type="InterPro" id="IPR012337">
    <property type="entry name" value="RNaseH-like_sf"/>
</dbReference>
<dbReference type="CDD" id="cd09274">
    <property type="entry name" value="RNase_HI_RT_Ty3"/>
    <property type="match status" value="1"/>
</dbReference>
<dbReference type="CDD" id="cd00303">
    <property type="entry name" value="retropepsin_like"/>
    <property type="match status" value="1"/>
</dbReference>
<keyword evidence="4" id="KW-0548">Nucleotidyltransferase</keyword>
<evidence type="ECO:0000256" key="7">
    <source>
        <dbReference type="ARBA" id="ARBA00022801"/>
    </source>
</evidence>
<evidence type="ECO:0000256" key="9">
    <source>
        <dbReference type="SAM" id="MobiDB-lite"/>
    </source>
</evidence>
<feature type="compositionally biased region" description="Basic residues" evidence="9">
    <location>
        <begin position="1039"/>
        <end position="1049"/>
    </location>
</feature>
<reference evidence="12" key="1">
    <citation type="submission" date="2001-03" db="EMBL/GenBank/DDBJ databases">
        <title>Sequence of cruiser transposable element on the left arm of the second chromosome in region 33.</title>
        <authorList>
            <person name="Kronmiller B.A."/>
            <person name="Patel S.P."/>
            <person name="Doyle C."/>
            <person name="Carlson J."/>
            <person name="Wan K."/>
            <person name="Paclab J."/>
            <person name="Tyler D."/>
            <person name="Rubin G."/>
            <person name="Celniker S.E."/>
        </authorList>
    </citation>
    <scope>NUCLEOTIDE SEQUENCE</scope>
</reference>
<protein>
    <recommendedName>
        <fullName evidence="1">RNA-directed DNA polymerase</fullName>
        <ecNumber evidence="1">2.7.7.49</ecNumber>
    </recommendedName>
</protein>
<dbReference type="GO" id="GO:0015074">
    <property type="term" value="P:DNA integration"/>
    <property type="evidence" value="ECO:0007669"/>
    <property type="project" value="InterPro"/>
</dbReference>
<dbReference type="SUPFAM" id="SSF53098">
    <property type="entry name" value="Ribonuclease H-like"/>
    <property type="match status" value="1"/>
</dbReference>
<dbReference type="AlphaFoldDB" id="Q967T2"/>
<keyword evidence="3" id="KW-0808">Transferase</keyword>
<keyword evidence="8 12" id="KW-0695">RNA-directed DNA polymerase</keyword>
<evidence type="ECO:0000256" key="8">
    <source>
        <dbReference type="ARBA" id="ARBA00022918"/>
    </source>
</evidence>
<dbReference type="PROSITE" id="PS50878">
    <property type="entry name" value="RT_POL"/>
    <property type="match status" value="1"/>
</dbReference>
<keyword evidence="7" id="KW-0378">Hydrolase</keyword>
<dbReference type="PANTHER" id="PTHR37984">
    <property type="entry name" value="PROTEIN CBG26694"/>
    <property type="match status" value="1"/>
</dbReference>
<dbReference type="Pfam" id="PF17921">
    <property type="entry name" value="Integrase_H2C2"/>
    <property type="match status" value="1"/>
</dbReference>
<dbReference type="Gene3D" id="2.40.70.10">
    <property type="entry name" value="Acid Proteases"/>
    <property type="match status" value="1"/>
</dbReference>
<dbReference type="PROSITE" id="PS50994">
    <property type="entry name" value="INTEGRASE"/>
    <property type="match status" value="1"/>
</dbReference>
<dbReference type="GO" id="GO:0042575">
    <property type="term" value="C:DNA polymerase complex"/>
    <property type="evidence" value="ECO:0007669"/>
    <property type="project" value="UniProtKB-ARBA"/>
</dbReference>
<dbReference type="Pfam" id="PF00078">
    <property type="entry name" value="RVT_1"/>
    <property type="match status" value="1"/>
</dbReference>
<dbReference type="CDD" id="cd01647">
    <property type="entry name" value="RT_LTR"/>
    <property type="match status" value="1"/>
</dbReference>
<dbReference type="InterPro" id="IPR021109">
    <property type="entry name" value="Peptidase_aspartic_dom_sf"/>
</dbReference>
<evidence type="ECO:0000256" key="6">
    <source>
        <dbReference type="ARBA" id="ARBA00022759"/>
    </source>
</evidence>
<evidence type="ECO:0000256" key="2">
    <source>
        <dbReference type="ARBA" id="ARBA00022670"/>
    </source>
</evidence>
<dbReference type="Gene3D" id="3.30.70.270">
    <property type="match status" value="2"/>
</dbReference>
<dbReference type="GO" id="GO:0003676">
    <property type="term" value="F:nucleic acid binding"/>
    <property type="evidence" value="ECO:0007669"/>
    <property type="project" value="InterPro"/>
</dbReference>
<dbReference type="InterPro" id="IPR001584">
    <property type="entry name" value="Integrase_cat-core"/>
</dbReference>
<accession>Q967T2</accession>
<reference evidence="12" key="2">
    <citation type="journal article" date="2002" name="Genome Biol.">
        <title>The transposable elements of the Drosophila melanogaster euchromatin: a genomics perspective.</title>
        <authorList>
            <person name="Kaminker J.S."/>
            <person name="Bergman C.M."/>
            <person name="Kronmiller B."/>
            <person name="Carlson J."/>
            <person name="Svirskas R."/>
            <person name="Patel S."/>
            <person name="Frise E."/>
            <person name="Wheeler D.A."/>
            <person name="Lewis S.E."/>
            <person name="Rubin G.M."/>
            <person name="Ashburner M."/>
            <person name="Celniker S.E."/>
        </authorList>
    </citation>
    <scope>NUCLEOTIDE SEQUENCE</scope>
</reference>
<feature type="compositionally biased region" description="Basic and acidic residues" evidence="9">
    <location>
        <begin position="1015"/>
        <end position="1038"/>
    </location>
</feature>
<dbReference type="GO" id="GO:0004519">
    <property type="term" value="F:endonuclease activity"/>
    <property type="evidence" value="ECO:0007669"/>
    <property type="project" value="UniProtKB-KW"/>
</dbReference>
<dbReference type="Gene3D" id="3.10.10.10">
    <property type="entry name" value="HIV Type 1 Reverse Transcriptase, subunit A, domain 1"/>
    <property type="match status" value="1"/>
</dbReference>
<dbReference type="Pfam" id="PF17917">
    <property type="entry name" value="RT_RNaseH"/>
    <property type="match status" value="1"/>
</dbReference>
<proteinExistence type="predicted"/>
<dbReference type="PANTHER" id="PTHR37984:SF5">
    <property type="entry name" value="PROTEIN NYNRIN-LIKE"/>
    <property type="match status" value="1"/>
</dbReference>
<evidence type="ECO:0000313" key="13">
    <source>
        <dbReference type="FlyBase" id="FBgn0044352"/>
    </source>
</evidence>
<evidence type="ECO:0000259" key="11">
    <source>
        <dbReference type="PROSITE" id="PS50994"/>
    </source>
</evidence>
<dbReference type="GO" id="GO:0006508">
    <property type="term" value="P:proteolysis"/>
    <property type="evidence" value="ECO:0007669"/>
    <property type="project" value="UniProtKB-KW"/>
</dbReference>
<dbReference type="InterPro" id="IPR041588">
    <property type="entry name" value="Integrase_H2C2"/>
</dbReference>
<dbReference type="MEROPS" id="A02.052"/>
<dbReference type="GO" id="GO:0008233">
    <property type="term" value="F:peptidase activity"/>
    <property type="evidence" value="ECO:0007669"/>
    <property type="project" value="UniProtKB-KW"/>
</dbReference>
<dbReference type="FunFam" id="3.10.20.370:FF:000001">
    <property type="entry name" value="Retrovirus-related Pol polyprotein from transposon 17.6-like protein"/>
    <property type="match status" value="1"/>
</dbReference>
<dbReference type="GO" id="GO:0003964">
    <property type="term" value="F:RNA-directed DNA polymerase activity"/>
    <property type="evidence" value="ECO:0007669"/>
    <property type="project" value="UniProtKB-KW"/>
</dbReference>
<dbReference type="EMBL" id="AF364550">
    <property type="protein sequence ID" value="AAK52058.1"/>
    <property type="molecule type" value="Genomic_DNA"/>
</dbReference>
<evidence type="ECO:0000256" key="3">
    <source>
        <dbReference type="ARBA" id="ARBA00022679"/>
    </source>
</evidence>
<dbReference type="InterPro" id="IPR036397">
    <property type="entry name" value="RNaseH_sf"/>
</dbReference>
<evidence type="ECO:0000256" key="1">
    <source>
        <dbReference type="ARBA" id="ARBA00012493"/>
    </source>
</evidence>
<feature type="compositionally biased region" description="Polar residues" evidence="9">
    <location>
        <begin position="1050"/>
        <end position="1065"/>
    </location>
</feature>
<dbReference type="Gene3D" id="3.30.420.10">
    <property type="entry name" value="Ribonuclease H-like superfamily/Ribonuclease H"/>
    <property type="match status" value="1"/>
</dbReference>
<gene>
    <name evidence="13" type="primary">pol</name>
</gene>
<dbReference type="InterPro" id="IPR041373">
    <property type="entry name" value="RT_RNaseH"/>
</dbReference>
<keyword evidence="5" id="KW-0540">Nuclease</keyword>
<name>Q967T2_DROME</name>
<evidence type="ECO:0000259" key="10">
    <source>
        <dbReference type="PROSITE" id="PS50878"/>
    </source>
</evidence>
<feature type="domain" description="Reverse transcriptase" evidence="10">
    <location>
        <begin position="219"/>
        <end position="403"/>
    </location>
</feature>
<dbReference type="FunFam" id="3.30.70.270:FF:000020">
    <property type="entry name" value="Transposon Tf2-6 polyprotein-like Protein"/>
    <property type="match status" value="1"/>
</dbReference>
<feature type="region of interest" description="Disordered" evidence="9">
    <location>
        <begin position="1004"/>
        <end position="1065"/>
    </location>
</feature>
<dbReference type="InterPro" id="IPR000477">
    <property type="entry name" value="RT_dom"/>
</dbReference>
<organism evidence="12">
    <name type="scientific">Drosophila melanogaster</name>
    <name type="common">Fruit fly</name>
    <dbReference type="NCBI Taxonomy" id="7227"/>
    <lineage>
        <taxon>Eukaryota</taxon>
        <taxon>Metazoa</taxon>
        <taxon>Ecdysozoa</taxon>
        <taxon>Arthropoda</taxon>
        <taxon>Hexapoda</taxon>
        <taxon>Insecta</taxon>
        <taxon>Pterygota</taxon>
        <taxon>Neoptera</taxon>
        <taxon>Endopterygota</taxon>
        <taxon>Diptera</taxon>
        <taxon>Brachycera</taxon>
        <taxon>Muscomorpha</taxon>
        <taxon>Ephydroidea</taxon>
        <taxon>Drosophilidae</taxon>
        <taxon>Drosophila</taxon>
        <taxon>Sophophora</taxon>
    </lineage>
</organism>
<keyword evidence="2" id="KW-0645">Protease</keyword>
<dbReference type="InterPro" id="IPR043502">
    <property type="entry name" value="DNA/RNA_pol_sf"/>
</dbReference>